<organism evidence="3 4">
    <name type="scientific">Dreissena polymorpha</name>
    <name type="common">Zebra mussel</name>
    <name type="synonym">Mytilus polymorpha</name>
    <dbReference type="NCBI Taxonomy" id="45954"/>
    <lineage>
        <taxon>Eukaryota</taxon>
        <taxon>Metazoa</taxon>
        <taxon>Spiralia</taxon>
        <taxon>Lophotrochozoa</taxon>
        <taxon>Mollusca</taxon>
        <taxon>Bivalvia</taxon>
        <taxon>Autobranchia</taxon>
        <taxon>Heteroconchia</taxon>
        <taxon>Euheterodonta</taxon>
        <taxon>Imparidentia</taxon>
        <taxon>Neoheterodontei</taxon>
        <taxon>Myida</taxon>
        <taxon>Dreissenoidea</taxon>
        <taxon>Dreissenidae</taxon>
        <taxon>Dreissena</taxon>
    </lineage>
</organism>
<dbReference type="GO" id="GO:0005525">
    <property type="term" value="F:GTP binding"/>
    <property type="evidence" value="ECO:0007669"/>
    <property type="project" value="UniProtKB-KW"/>
</dbReference>
<dbReference type="SMART" id="SM00176">
    <property type="entry name" value="RAN"/>
    <property type="match status" value="1"/>
</dbReference>
<dbReference type="Gene3D" id="3.40.50.300">
    <property type="entry name" value="P-loop containing nucleotide triphosphate hydrolases"/>
    <property type="match status" value="1"/>
</dbReference>
<dbReference type="SMART" id="SM00173">
    <property type="entry name" value="RAS"/>
    <property type="match status" value="1"/>
</dbReference>
<reference evidence="3" key="2">
    <citation type="submission" date="2020-11" db="EMBL/GenBank/DDBJ databases">
        <authorList>
            <person name="McCartney M.A."/>
            <person name="Auch B."/>
            <person name="Kono T."/>
            <person name="Mallez S."/>
            <person name="Becker A."/>
            <person name="Gohl D.M."/>
            <person name="Silverstein K.A.T."/>
            <person name="Koren S."/>
            <person name="Bechman K.B."/>
            <person name="Herman A."/>
            <person name="Abrahante J.E."/>
            <person name="Garbe J."/>
        </authorList>
    </citation>
    <scope>NUCLEOTIDE SEQUENCE</scope>
    <source>
        <strain evidence="3">Duluth1</strain>
        <tissue evidence="3">Whole animal</tissue>
    </source>
</reference>
<dbReference type="SMART" id="SM00177">
    <property type="entry name" value="ARF"/>
    <property type="match status" value="1"/>
</dbReference>
<reference evidence="3" key="1">
    <citation type="journal article" date="2019" name="bioRxiv">
        <title>The Genome of the Zebra Mussel, Dreissena polymorpha: A Resource for Invasive Species Research.</title>
        <authorList>
            <person name="McCartney M.A."/>
            <person name="Auch B."/>
            <person name="Kono T."/>
            <person name="Mallez S."/>
            <person name="Zhang Y."/>
            <person name="Obille A."/>
            <person name="Becker A."/>
            <person name="Abrahante J.E."/>
            <person name="Garbe J."/>
            <person name="Badalamenti J.P."/>
            <person name="Herman A."/>
            <person name="Mangelson H."/>
            <person name="Liachko I."/>
            <person name="Sullivan S."/>
            <person name="Sone E.D."/>
            <person name="Koren S."/>
            <person name="Silverstein K.A.T."/>
            <person name="Beckman K.B."/>
            <person name="Gohl D.M."/>
        </authorList>
    </citation>
    <scope>NUCLEOTIDE SEQUENCE</scope>
    <source>
        <strain evidence="3">Duluth1</strain>
        <tissue evidence="3">Whole animal</tissue>
    </source>
</reference>
<dbReference type="SMART" id="SM00174">
    <property type="entry name" value="RHO"/>
    <property type="match status" value="1"/>
</dbReference>
<dbReference type="SMART" id="SM00175">
    <property type="entry name" value="RAB"/>
    <property type="match status" value="1"/>
</dbReference>
<dbReference type="GO" id="GO:0003924">
    <property type="term" value="F:GTPase activity"/>
    <property type="evidence" value="ECO:0007669"/>
    <property type="project" value="InterPro"/>
</dbReference>
<dbReference type="Pfam" id="PF00071">
    <property type="entry name" value="Ras"/>
    <property type="match status" value="1"/>
</dbReference>
<keyword evidence="4" id="KW-1185">Reference proteome</keyword>
<evidence type="ECO:0000313" key="4">
    <source>
        <dbReference type="Proteomes" id="UP000828390"/>
    </source>
</evidence>
<dbReference type="AlphaFoldDB" id="A0A9D4L3I4"/>
<dbReference type="InterPro" id="IPR005225">
    <property type="entry name" value="Small_GTP-bd"/>
</dbReference>
<dbReference type="FunFam" id="3.40.50.300:FF:001447">
    <property type="entry name" value="Ras-related protein Rab-1B"/>
    <property type="match status" value="1"/>
</dbReference>
<evidence type="ECO:0000313" key="3">
    <source>
        <dbReference type="EMBL" id="KAH3850698.1"/>
    </source>
</evidence>
<proteinExistence type="predicted"/>
<dbReference type="InterPro" id="IPR050227">
    <property type="entry name" value="Rab"/>
</dbReference>
<dbReference type="PROSITE" id="PS51421">
    <property type="entry name" value="RAS"/>
    <property type="match status" value="1"/>
</dbReference>
<dbReference type="InterPro" id="IPR027417">
    <property type="entry name" value="P-loop_NTPase"/>
</dbReference>
<dbReference type="PANTHER" id="PTHR47977">
    <property type="entry name" value="RAS-RELATED PROTEIN RAB"/>
    <property type="match status" value="1"/>
</dbReference>
<gene>
    <name evidence="3" type="ORF">DPMN_093171</name>
</gene>
<dbReference type="EMBL" id="JAIWYP010000003">
    <property type="protein sequence ID" value="KAH3850698.1"/>
    <property type="molecule type" value="Genomic_DNA"/>
</dbReference>
<dbReference type="OrthoDB" id="9989112at2759"/>
<dbReference type="InterPro" id="IPR001806">
    <property type="entry name" value="Small_GTPase"/>
</dbReference>
<keyword evidence="2" id="KW-0342">GTP-binding</keyword>
<dbReference type="PROSITE" id="PS51419">
    <property type="entry name" value="RAB"/>
    <property type="match status" value="1"/>
</dbReference>
<evidence type="ECO:0000256" key="2">
    <source>
        <dbReference type="ARBA" id="ARBA00023134"/>
    </source>
</evidence>
<dbReference type="Proteomes" id="UP000828390">
    <property type="component" value="Unassembled WGS sequence"/>
</dbReference>
<evidence type="ECO:0000256" key="1">
    <source>
        <dbReference type="ARBA" id="ARBA00022741"/>
    </source>
</evidence>
<dbReference type="SUPFAM" id="SSF52540">
    <property type="entry name" value="P-loop containing nucleoside triphosphate hydrolases"/>
    <property type="match status" value="1"/>
</dbReference>
<sequence length="214" mass="23873">MADTLDVGTYDHSLLDNDLLFKMLIIGDSGVGKSCLLLRYADDEFSDCYISTIGVDFKIRTIEMDGKVIKLNMWDTAGQDRFKTITSTFYRGAHGVILVFDLTDMESFHHIKQWMGEIDKFGGGHVAKMLVGNKSDLKNKRVVSTDMAQEFAIKLGIPYIETSAKMATNVEQAFLTMTAEMKKLFDTGVLSKQKHVVFPGGMPVRTSGWSICTC</sequence>
<dbReference type="PRINTS" id="PR00449">
    <property type="entry name" value="RASTRNSFRMNG"/>
</dbReference>
<keyword evidence="1" id="KW-0547">Nucleotide-binding</keyword>
<dbReference type="NCBIfam" id="TIGR00231">
    <property type="entry name" value="small_GTP"/>
    <property type="match status" value="1"/>
</dbReference>
<protein>
    <submittedName>
        <fullName evidence="3">Uncharacterized protein</fullName>
    </submittedName>
</protein>
<comment type="caution">
    <text evidence="3">The sequence shown here is derived from an EMBL/GenBank/DDBJ whole genome shotgun (WGS) entry which is preliminary data.</text>
</comment>
<accession>A0A9D4L3I4</accession>
<dbReference type="PROSITE" id="PS51420">
    <property type="entry name" value="RHO"/>
    <property type="match status" value="1"/>
</dbReference>
<name>A0A9D4L3I4_DREPO</name>